<organism evidence="1 2">
    <name type="scientific">Herpetosiphon aurantiacus (strain ATCC 23779 / DSM 785 / 114-95)</name>
    <dbReference type="NCBI Taxonomy" id="316274"/>
    <lineage>
        <taxon>Bacteria</taxon>
        <taxon>Bacillati</taxon>
        <taxon>Chloroflexota</taxon>
        <taxon>Chloroflexia</taxon>
        <taxon>Herpetosiphonales</taxon>
        <taxon>Herpetosiphonaceae</taxon>
        <taxon>Herpetosiphon</taxon>
    </lineage>
</organism>
<protein>
    <submittedName>
        <fullName evidence="1">Uncharacterized protein</fullName>
    </submittedName>
</protein>
<evidence type="ECO:0000313" key="1">
    <source>
        <dbReference type="EMBL" id="ABX03131.1"/>
    </source>
</evidence>
<dbReference type="HOGENOM" id="CLU_1616757_0_0_0"/>
<dbReference type="Proteomes" id="UP000000787">
    <property type="component" value="Chromosome"/>
</dbReference>
<dbReference type="EMBL" id="CP000875">
    <property type="protein sequence ID" value="ABX03131.1"/>
    <property type="molecule type" value="Genomic_DNA"/>
</dbReference>
<keyword evidence="2" id="KW-1185">Reference proteome</keyword>
<reference evidence="1 2" key="1">
    <citation type="journal article" date="2011" name="Stand. Genomic Sci.">
        <title>Complete genome sequence of the filamentous gliding predatory bacterium Herpetosiphon aurantiacus type strain (114-95(T)).</title>
        <authorList>
            <person name="Kiss H."/>
            <person name="Nett M."/>
            <person name="Domin N."/>
            <person name="Martin K."/>
            <person name="Maresca J.A."/>
            <person name="Copeland A."/>
            <person name="Lapidus A."/>
            <person name="Lucas S."/>
            <person name="Berry K.W."/>
            <person name="Glavina Del Rio T."/>
            <person name="Dalin E."/>
            <person name="Tice H."/>
            <person name="Pitluck S."/>
            <person name="Richardson P."/>
            <person name="Bruce D."/>
            <person name="Goodwin L."/>
            <person name="Han C."/>
            <person name="Detter J.C."/>
            <person name="Schmutz J."/>
            <person name="Brettin T."/>
            <person name="Land M."/>
            <person name="Hauser L."/>
            <person name="Kyrpides N.C."/>
            <person name="Ivanova N."/>
            <person name="Goker M."/>
            <person name="Woyke T."/>
            <person name="Klenk H.P."/>
            <person name="Bryant D.A."/>
        </authorList>
    </citation>
    <scope>NUCLEOTIDE SEQUENCE [LARGE SCALE GENOMIC DNA]</scope>
    <source>
        <strain evidence="2">ATCC 23779 / DSM 785 / 114-95</strain>
    </source>
</reference>
<sequence>MDWIKRLGSMLLIGLIGLFVVGIVVDPGNANSATSTKLVQASGGPTATPPPESVLQSPADNAVLAQPIAPNSWTFNWQGPRCGHKIYLNGPGDRNYIFNGTMGSGPPPSSFTYSYTQTQALPADALEAWNWHVEYDCGSFQGQSVTRTFKVVPANFVYLPYATH</sequence>
<dbReference type="KEGG" id="hau:Haur_0480"/>
<dbReference type="AlphaFoldDB" id="A9AV53"/>
<accession>A9AV53</accession>
<gene>
    <name evidence="1" type="ordered locus">Haur_0480</name>
</gene>
<dbReference type="InParanoid" id="A9AV53"/>
<name>A9AV53_HERA2</name>
<proteinExistence type="predicted"/>
<dbReference type="BioCyc" id="HAUR316274:GHYA-486-MONOMER"/>
<evidence type="ECO:0000313" key="2">
    <source>
        <dbReference type="Proteomes" id="UP000000787"/>
    </source>
</evidence>